<feature type="compositionally biased region" description="Basic and acidic residues" evidence="1">
    <location>
        <begin position="480"/>
        <end position="492"/>
    </location>
</feature>
<feature type="compositionally biased region" description="Basic and acidic residues" evidence="1">
    <location>
        <begin position="101"/>
        <end position="111"/>
    </location>
</feature>
<feature type="compositionally biased region" description="Polar residues" evidence="1">
    <location>
        <begin position="630"/>
        <end position="643"/>
    </location>
</feature>
<feature type="region of interest" description="Disordered" evidence="1">
    <location>
        <begin position="224"/>
        <end position="259"/>
    </location>
</feature>
<feature type="compositionally biased region" description="Basic and acidic residues" evidence="1">
    <location>
        <begin position="16"/>
        <end position="30"/>
    </location>
</feature>
<reference evidence="3" key="1">
    <citation type="submission" date="2025-08" db="UniProtKB">
        <authorList>
            <consortium name="RefSeq"/>
        </authorList>
    </citation>
    <scope>IDENTIFICATION</scope>
    <source>
        <strain evidence="3">15085-1641.00</strain>
        <tissue evidence="3">Whole body</tissue>
    </source>
</reference>
<gene>
    <name evidence="3" type="primary">LOC111596635</name>
</gene>
<sequence length="693" mass="76767">MDLFDMVRAAPPPPTVRKDSADDDAKEKRTTPSSSPLPVSPVFNLEDSDSDLIQLSPEREVASTPRPASPIHIEDDENTKADDIELIEDTKSQEPVRTSPKKTDGDAKIVVDDDDDDDCIMKDVEEDDEDQLLMQPPKTKAEQKMFMDVKSASKEQQTTNSADIRRCMVRIKRLKQSEIERYTTGKGLKCKRPRKRRQSSSDSSAQEDLPLAVKKLKSSNKKVHVKVPFLQNGSKKRSSLNISRAQTPPPTLKKSPKRIKPFSASKTLVKQYGTRFFNCYVKLKRLTDTDISTSKRTKRKSKSKLSVSFSEAVEILGSKPRKSSSISGTPKLLSKLCSSVPTRLQRVDATGNVLEDIELNPDSVFKSSTSSGSHKKRGRQASCNGGKRTSSKLKRPAVHVPVTDLASLRINDSHDEAEEEARNDPNEEYIDQTLFPIIVPNDMPVFQTLDVRRSGTPTPQKRITVTTTVSDDEDVDEPESGSKPECKIKETAETPGSAKSEKNKQKKVAGAEDEQTEAKEQKPVQTELEQKLPAEDPEQNDSKENSPLPTALADDDILEIQASLEDVRELHTPPSRQITPLLTLPSSTKTNRNRRCESLESESSFKSAHEAEISGVAQASAPPPVADNTLKGSDQPDSGACSTPQPPYPLIIDMPNLDEDELGRLVEPDFQMSNSLHSDSRLTMEDIMTVFEA</sequence>
<dbReference type="Proteomes" id="UP000504633">
    <property type="component" value="Unplaced"/>
</dbReference>
<keyword evidence="2" id="KW-1185">Reference proteome</keyword>
<feature type="region of interest" description="Disordered" evidence="1">
    <location>
        <begin position="1"/>
        <end position="142"/>
    </location>
</feature>
<dbReference type="RefSeq" id="XP_023166690.2">
    <property type="nucleotide sequence ID" value="XM_023310922.2"/>
</dbReference>
<protein>
    <submittedName>
        <fullName evidence="3">Protein bir1 isoform X1</fullName>
    </submittedName>
</protein>
<evidence type="ECO:0000313" key="2">
    <source>
        <dbReference type="Proteomes" id="UP000504633"/>
    </source>
</evidence>
<feature type="compositionally biased region" description="Basic residues" evidence="1">
    <location>
        <begin position="188"/>
        <end position="198"/>
    </location>
</feature>
<dbReference type="CTD" id="32090"/>
<accession>A0A6J1LLC6</accession>
<feature type="region of interest" description="Disordered" evidence="1">
    <location>
        <begin position="451"/>
        <end position="649"/>
    </location>
</feature>
<feature type="compositionally biased region" description="Low complexity" evidence="1">
    <location>
        <begin position="579"/>
        <end position="588"/>
    </location>
</feature>
<dbReference type="OMA" id="YIVPNEM"/>
<dbReference type="GeneID" id="111596635"/>
<feature type="compositionally biased region" description="Basic and acidic residues" evidence="1">
    <location>
        <begin position="78"/>
        <end position="94"/>
    </location>
</feature>
<feature type="compositionally biased region" description="Low complexity" evidence="1">
    <location>
        <begin position="32"/>
        <end position="42"/>
    </location>
</feature>
<organism evidence="2 3">
    <name type="scientific">Drosophila hydei</name>
    <name type="common">Fruit fly</name>
    <dbReference type="NCBI Taxonomy" id="7224"/>
    <lineage>
        <taxon>Eukaryota</taxon>
        <taxon>Metazoa</taxon>
        <taxon>Ecdysozoa</taxon>
        <taxon>Arthropoda</taxon>
        <taxon>Hexapoda</taxon>
        <taxon>Insecta</taxon>
        <taxon>Pterygota</taxon>
        <taxon>Neoptera</taxon>
        <taxon>Endopterygota</taxon>
        <taxon>Diptera</taxon>
        <taxon>Brachycera</taxon>
        <taxon>Muscomorpha</taxon>
        <taxon>Ephydroidea</taxon>
        <taxon>Drosophilidae</taxon>
        <taxon>Drosophila</taxon>
    </lineage>
</organism>
<feature type="region of interest" description="Disordered" evidence="1">
    <location>
        <begin position="364"/>
        <end position="429"/>
    </location>
</feature>
<feature type="compositionally biased region" description="Acidic residues" evidence="1">
    <location>
        <begin position="112"/>
        <end position="131"/>
    </location>
</feature>
<dbReference type="AlphaFoldDB" id="A0A6J1LLC6"/>
<proteinExistence type="predicted"/>
<feature type="region of interest" description="Disordered" evidence="1">
    <location>
        <begin position="180"/>
        <end position="210"/>
    </location>
</feature>
<evidence type="ECO:0000256" key="1">
    <source>
        <dbReference type="SAM" id="MobiDB-lite"/>
    </source>
</evidence>
<dbReference type="KEGG" id="dhe:111596635"/>
<dbReference type="OrthoDB" id="7872775at2759"/>
<evidence type="ECO:0000313" key="3">
    <source>
        <dbReference type="RefSeq" id="XP_023166690.2"/>
    </source>
</evidence>
<feature type="compositionally biased region" description="Acidic residues" evidence="1">
    <location>
        <begin position="470"/>
        <end position="479"/>
    </location>
</feature>
<feature type="compositionally biased region" description="Basic and acidic residues" evidence="1">
    <location>
        <begin position="516"/>
        <end position="544"/>
    </location>
</feature>
<name>A0A6J1LLC6_DROHY</name>